<dbReference type="EMBL" id="JBAMIC010000003">
    <property type="protein sequence ID" value="KAK7110103.1"/>
    <property type="molecule type" value="Genomic_DNA"/>
</dbReference>
<evidence type="ECO:0000259" key="10">
    <source>
        <dbReference type="PROSITE" id="PS51358"/>
    </source>
</evidence>
<dbReference type="PANTHER" id="PTHR10894">
    <property type="entry name" value="NUCLEOLAR PROTEIN 5 NUCLEOLAR PROTEIN NOP5 NOP58"/>
    <property type="match status" value="1"/>
</dbReference>
<dbReference type="Gene3D" id="1.10.287.4070">
    <property type="match status" value="1"/>
</dbReference>
<dbReference type="PROSITE" id="PS51358">
    <property type="entry name" value="NOP"/>
    <property type="match status" value="1"/>
</dbReference>
<dbReference type="InterPro" id="IPR012976">
    <property type="entry name" value="NOSIC"/>
</dbReference>
<dbReference type="AlphaFoldDB" id="A0AAN9GIH9"/>
<feature type="domain" description="Nop" evidence="10">
    <location>
        <begin position="297"/>
        <end position="415"/>
    </location>
</feature>
<evidence type="ECO:0000256" key="8">
    <source>
        <dbReference type="ARBA" id="ARBA00064370"/>
    </source>
</evidence>
<dbReference type="GO" id="GO:0031428">
    <property type="term" value="C:box C/D methylation guide snoRNP complex"/>
    <property type="evidence" value="ECO:0007669"/>
    <property type="project" value="InterPro"/>
</dbReference>
<keyword evidence="4" id="KW-0539">Nucleus</keyword>
<gene>
    <name evidence="11" type="ORF">V1264_014031</name>
</gene>
<dbReference type="InterPro" id="IPR012974">
    <property type="entry name" value="NOP58/56_N"/>
</dbReference>
<evidence type="ECO:0000256" key="4">
    <source>
        <dbReference type="ARBA" id="ARBA00023242"/>
    </source>
</evidence>
<dbReference type="Proteomes" id="UP001374579">
    <property type="component" value="Unassembled WGS sequence"/>
</dbReference>
<comment type="subunit">
    <text evidence="8">Part of a large pre-ribosomal ribonucleoprotein (RNP) complex, that consists of at least 62 ribosomal proteins, 45 nonribosomal proteins and both pre-rRNA and mature rRNA species. Within this complex directly interacts with TCOF1 in an RNA-independent manner. Core component of box C/D small nucleolar ribonucleoprotein (snoRNP) particles; the core proteins SNU13, NOP56, NOP58 and FBL or FBLL1 assemble stepwise onto the snoRNA. Interacts with NOP1 and NOP58. Interacts with NUFIP1, RUVBL1 and RUVBL2; RUVBL1:RUVBL2 seem to bridge the association of NOP56 with NUFIP1. Part of the small subunit (SSU) processome, composed of more than 70 proteins and the RNA chaperone small nucleolar RNA (snoRNA) U3. Interacts with NOP2 and FBL.</text>
</comment>
<keyword evidence="12" id="KW-1185">Reference proteome</keyword>
<organism evidence="11 12">
    <name type="scientific">Littorina saxatilis</name>
    <dbReference type="NCBI Taxonomy" id="31220"/>
    <lineage>
        <taxon>Eukaryota</taxon>
        <taxon>Metazoa</taxon>
        <taxon>Spiralia</taxon>
        <taxon>Lophotrochozoa</taxon>
        <taxon>Mollusca</taxon>
        <taxon>Gastropoda</taxon>
        <taxon>Caenogastropoda</taxon>
        <taxon>Littorinimorpha</taxon>
        <taxon>Littorinoidea</taxon>
        <taxon>Littorinidae</taxon>
        <taxon>Littorina</taxon>
    </lineage>
</organism>
<evidence type="ECO:0000256" key="3">
    <source>
        <dbReference type="ARBA" id="ARBA00022517"/>
    </source>
</evidence>
<comment type="function">
    <text evidence="7">Involved in the early to middle stages of 60S ribosomal subunit biogenesis. Required for the biogenesis of box C/D snoRNAs such U3, U8 and U14 snoRNAs. Part of the small subunit (SSU) processome, first precursor of the small eukaryotic ribosomal subunit. During the assembly of the SSU processome in the nucleolus, many ribosome biogenesis factors, an RNA chaperone and ribosomal proteins associate with the nascent pre-rRNA and work in concert to generate RNA folding, modifications, rearrangements and cleavage as well as targeted degradation of pre-ribosomal RNA by the RNA exosome. Core component of box C/D small nucleolar ribonucleoprotein (snoRNP) complexes that function in methylation of multiple sites on ribosomal RNAs (rRNAs) and messenger RNAs (mRNAs).</text>
</comment>
<keyword evidence="3" id="KW-0690">Ribosome biogenesis</keyword>
<comment type="caution">
    <text evidence="11">The sequence shown here is derived from an EMBL/GenBank/DDBJ whole genome shotgun (WGS) entry which is preliminary data.</text>
</comment>
<evidence type="ECO:0000313" key="12">
    <source>
        <dbReference type="Proteomes" id="UP001374579"/>
    </source>
</evidence>
<feature type="compositionally biased region" description="Acidic residues" evidence="9">
    <location>
        <begin position="457"/>
        <end position="470"/>
    </location>
</feature>
<feature type="region of interest" description="Disordered" evidence="9">
    <location>
        <begin position="436"/>
        <end position="564"/>
    </location>
</feature>
<dbReference type="Gene3D" id="1.10.246.90">
    <property type="entry name" value="Nop domain"/>
    <property type="match status" value="1"/>
</dbReference>
<accession>A0AAN9GIH9</accession>
<comment type="subcellular location">
    <subcellularLocation>
        <location evidence="1">Nucleus</location>
        <location evidence="1">Nucleolus</location>
    </subcellularLocation>
</comment>
<feature type="compositionally biased region" description="Basic residues" evidence="9">
    <location>
        <begin position="443"/>
        <end position="452"/>
    </location>
</feature>
<dbReference type="InterPro" id="IPR042239">
    <property type="entry name" value="Nop_C"/>
</dbReference>
<evidence type="ECO:0000313" key="11">
    <source>
        <dbReference type="EMBL" id="KAK7110103.1"/>
    </source>
</evidence>
<evidence type="ECO:0000256" key="2">
    <source>
        <dbReference type="ARBA" id="ARBA00009211"/>
    </source>
</evidence>
<evidence type="ECO:0000256" key="1">
    <source>
        <dbReference type="ARBA" id="ARBA00004604"/>
    </source>
</evidence>
<proteinExistence type="inferred from homology"/>
<dbReference type="InterPro" id="IPR045056">
    <property type="entry name" value="Nop56/Nop58"/>
</dbReference>
<dbReference type="GO" id="GO:0030515">
    <property type="term" value="F:snoRNA binding"/>
    <property type="evidence" value="ECO:0007669"/>
    <property type="project" value="InterPro"/>
</dbReference>
<feature type="compositionally biased region" description="Basic residues" evidence="9">
    <location>
        <begin position="552"/>
        <end position="564"/>
    </location>
</feature>
<comment type="similarity">
    <text evidence="2">Belongs to the NOP5/NOP56 family.</text>
</comment>
<dbReference type="Pfam" id="PF01798">
    <property type="entry name" value="Nop"/>
    <property type="match status" value="1"/>
</dbReference>
<dbReference type="Pfam" id="PF08156">
    <property type="entry name" value="NOP5NT"/>
    <property type="match status" value="1"/>
</dbReference>
<name>A0AAN9GIH9_9CAEN</name>
<evidence type="ECO:0000256" key="9">
    <source>
        <dbReference type="SAM" id="MobiDB-lite"/>
    </source>
</evidence>
<dbReference type="InterPro" id="IPR036070">
    <property type="entry name" value="Nop_dom_sf"/>
</dbReference>
<evidence type="ECO:0000256" key="7">
    <source>
        <dbReference type="ARBA" id="ARBA00053627"/>
    </source>
</evidence>
<dbReference type="GO" id="GO:0042254">
    <property type="term" value="P:ribosome biogenesis"/>
    <property type="evidence" value="ECO:0007669"/>
    <property type="project" value="UniProtKB-KW"/>
</dbReference>
<evidence type="ECO:0000256" key="5">
    <source>
        <dbReference type="ARBA" id="ARBA00040742"/>
    </source>
</evidence>
<protein>
    <recommendedName>
        <fullName evidence="5">Nucleolar protein 56</fullName>
    </recommendedName>
    <alternativeName>
        <fullName evidence="6">Nucleolar protein 5A</fullName>
    </alternativeName>
</protein>
<dbReference type="FunFam" id="1.10.246.90:FF:000001">
    <property type="entry name" value="Nucleolar protein 56"/>
    <property type="match status" value="1"/>
</dbReference>
<sequence>MAESLYVLFEHAVGYSLFQVREFDELALLAPRVEQSVLDLSKFQALVKTVALAPFRSGHNALDNINSISEGVLHEDLKVFLETNLPKSSKKLKVKLGVADSKVAASIFEELKINCVTSGVVPELVRGIRLHFANLVKDGRLTEKMASKAQLGLGHSYSRAKVKFNVHRVDNMIIQSIALLDQLDKDVNTFSMRIREWYSYHFPELVKVVPDNYLYAKTVRLIKDRKQISEETVEALEELLMDSGKAQAIVDVARSSMGMDISPLDLINIETFASRVIALAEYRQKLAKYLIDRMHAVAPNLAALIGEQVAARLIAHAGSLTNLAKYPASTVQILGAEKALFRALKTKGNTPKYGLIFHSTFIGRAGAKNKGRISRYLANKCSIASRIDCFSDMPTSVFGDHLRQQVEDRLKFYETGEAPTKNIDVMRHAVEAATEIQVNSAKKDKKKKKKDRKSQGEDGEEAETTMEVEEETPKKKKKDKKKKLDESQTNGEEEEEETPKKKKKDRKRKLDESQDSVNGEEEEEDATPKKKKKKGGDVNGDSTAGEETPGKKEKKKKRKSKGGE</sequence>
<dbReference type="SUPFAM" id="SSF89124">
    <property type="entry name" value="Nop domain"/>
    <property type="match status" value="1"/>
</dbReference>
<dbReference type="SMART" id="SM00931">
    <property type="entry name" value="NOSIC"/>
    <property type="match status" value="1"/>
</dbReference>
<dbReference type="InterPro" id="IPR002687">
    <property type="entry name" value="Nop_dom"/>
</dbReference>
<evidence type="ECO:0000256" key="6">
    <source>
        <dbReference type="ARBA" id="ARBA00041388"/>
    </source>
</evidence>
<dbReference type="PANTHER" id="PTHR10894:SF0">
    <property type="entry name" value="NUCLEOLAR PROTEIN 56"/>
    <property type="match status" value="1"/>
</dbReference>
<dbReference type="FunFam" id="1.10.287.4070:FF:000002">
    <property type="entry name" value="Nucleolar protein 56"/>
    <property type="match status" value="1"/>
</dbReference>
<reference evidence="11 12" key="1">
    <citation type="submission" date="2024-02" db="EMBL/GenBank/DDBJ databases">
        <title>Chromosome-scale genome assembly of the rough periwinkle Littorina saxatilis.</title>
        <authorList>
            <person name="De Jode A."/>
            <person name="Faria R."/>
            <person name="Formenti G."/>
            <person name="Sims Y."/>
            <person name="Smith T.P."/>
            <person name="Tracey A."/>
            <person name="Wood J.M.D."/>
            <person name="Zagrodzka Z.B."/>
            <person name="Johannesson K."/>
            <person name="Butlin R.K."/>
            <person name="Leder E.H."/>
        </authorList>
    </citation>
    <scope>NUCLEOTIDE SEQUENCE [LARGE SCALE GENOMIC DNA]</scope>
    <source>
        <strain evidence="11">Snail1</strain>
        <tissue evidence="11">Muscle</tissue>
    </source>
</reference>
<dbReference type="GO" id="GO:0032040">
    <property type="term" value="C:small-subunit processome"/>
    <property type="evidence" value="ECO:0007669"/>
    <property type="project" value="InterPro"/>
</dbReference>